<evidence type="ECO:0000313" key="4">
    <source>
        <dbReference type="EMBL" id="AVL94399.1"/>
    </source>
</evidence>
<keyword evidence="5" id="KW-1185">Reference proteome</keyword>
<gene>
    <name evidence="4" type="ORF">mc_12</name>
    <name evidence="3" type="ORF">mc_7</name>
</gene>
<proteinExistence type="predicted"/>
<dbReference type="EMBL" id="MG807320">
    <property type="protein sequence ID" value="AVL94394.1"/>
    <property type="molecule type" value="Genomic_DNA"/>
</dbReference>
<keyword evidence="1" id="KW-0479">Metal-binding</keyword>
<dbReference type="Proteomes" id="UP000289600">
    <property type="component" value="Segment"/>
</dbReference>
<evidence type="ECO:0000313" key="3">
    <source>
        <dbReference type="EMBL" id="AVL94394.1"/>
    </source>
</evidence>
<feature type="domain" description="C2H2-type" evidence="2">
    <location>
        <begin position="55"/>
        <end position="76"/>
    </location>
</feature>
<dbReference type="PROSITE" id="PS50157">
    <property type="entry name" value="ZINC_FINGER_C2H2_2"/>
    <property type="match status" value="2"/>
</dbReference>
<keyword evidence="1" id="KW-0862">Zinc</keyword>
<evidence type="ECO:0000313" key="5">
    <source>
        <dbReference type="Proteomes" id="UP000289600"/>
    </source>
</evidence>
<organism evidence="3 5">
    <name type="scientific">Moumouvirus australiensis</name>
    <dbReference type="NCBI Taxonomy" id="2109587"/>
    <lineage>
        <taxon>Viruses</taxon>
        <taxon>Varidnaviria</taxon>
        <taxon>Bamfordvirae</taxon>
        <taxon>Nucleocytoviricota</taxon>
        <taxon>Megaviricetes</taxon>
        <taxon>Imitervirales</taxon>
        <taxon>Mimiviridae</taxon>
        <taxon>Megamimivirinae</taxon>
        <taxon>Moumouvirus</taxon>
        <taxon>Moumouvirus australiense</taxon>
    </lineage>
</organism>
<keyword evidence="1" id="KW-0863">Zinc-finger</keyword>
<reference evidence="3" key="2">
    <citation type="journal article" date="2019" name="ISME J.">
        <title>Exploration of the propagation of transpovirons within Mimiviridae reveals a unique example of commensalism in the viral world.</title>
        <authorList>
            <person name="Jeudy S."/>
            <person name="Bertaux L."/>
            <person name="Alempic J.-M."/>
            <person name="Lartigue A."/>
            <person name="Legendre M."/>
            <person name="Belmudes L."/>
            <person name="Santini S."/>
            <person name="Philippe N."/>
            <person name="Beucher L."/>
            <person name="Biondi E.G."/>
            <person name="Juul S."/>
            <person name="Turner D.J."/>
            <person name="Coute Y."/>
            <person name="Claverie J.-M."/>
            <person name="Abergel C."/>
        </authorList>
    </citation>
    <scope>NUCLEOTIDE SEQUENCE</scope>
    <source>
        <strain evidence="3">10A</strain>
    </source>
</reference>
<feature type="domain" description="C2H2-type" evidence="2">
    <location>
        <begin position="14"/>
        <end position="42"/>
    </location>
</feature>
<name>A0A2P1EKI5_9VIRU</name>
<dbReference type="InterPro" id="IPR013087">
    <property type="entry name" value="Znf_C2H2_type"/>
</dbReference>
<evidence type="ECO:0000256" key="1">
    <source>
        <dbReference type="PROSITE-ProRule" id="PRU00042"/>
    </source>
</evidence>
<accession>A0A2P1EKI5</accession>
<dbReference type="Pfam" id="PF00096">
    <property type="entry name" value="zf-C2H2"/>
    <property type="match status" value="2"/>
</dbReference>
<protein>
    <submittedName>
        <fullName evidence="3">Zf-C2H2-N-terminal protein</fullName>
    </submittedName>
</protein>
<evidence type="ECO:0000259" key="2">
    <source>
        <dbReference type="PROSITE" id="PS50157"/>
    </source>
</evidence>
<dbReference type="SUPFAM" id="SSF57667">
    <property type="entry name" value="beta-beta-alpha zinc fingers"/>
    <property type="match status" value="1"/>
</dbReference>
<dbReference type="InterPro" id="IPR036236">
    <property type="entry name" value="Znf_C2H2_sf"/>
</dbReference>
<dbReference type="Gene3D" id="3.30.160.60">
    <property type="entry name" value="Classic Zinc Finger"/>
    <property type="match status" value="1"/>
</dbReference>
<sequence length="288" mass="33277">MIYNITNYNTMAIYTCGNCRKEFDRKSNYDRHLNRTKSCIKNSSGSKTTKKVIDHICKSCSRIFSRKDSLTRHTKICKGPIIKKKVNKKNTSGKKNIVAIDSKNCNNNNNNKTYNIILNFGTSATNDLSRNDIISFLKSNTGVIEKFIEITNFNPNKPQHHNVYYPDIKSGYGIIYKDKKWTKKRIHEIVSKLLDSKVEDLNTIVNELSDCLNEKSIKKIKDAIKDADFSKPGTRKKLISYIKPILYENKDMIIKTRKSDNKEYSDIFNTDVSPKDIDKALQRLKKNN</sequence>
<dbReference type="EMBL" id="MG807320">
    <property type="protein sequence ID" value="AVL94399.1"/>
    <property type="molecule type" value="Genomic_DNA"/>
</dbReference>
<dbReference type="GO" id="GO:0008270">
    <property type="term" value="F:zinc ion binding"/>
    <property type="evidence" value="ECO:0007669"/>
    <property type="project" value="UniProtKB-KW"/>
</dbReference>
<reference evidence="5" key="1">
    <citation type="submission" date="2018-01" db="EMBL/GenBank/DDBJ databases">
        <title>Testimony of 'menage a trois' revealed by the proteome of Megavirus virophage.</title>
        <authorList>
            <person name="Jeudy S."/>
            <person name="Bertaux L."/>
            <person name="Alempic J.-M."/>
            <person name="Lartigue A."/>
            <person name="Legendre M."/>
            <person name="Philippe N."/>
            <person name="Beucher L."/>
            <person name="Biondi E."/>
            <person name="Juul S."/>
            <person name="Turner D."/>
            <person name="Coute Y."/>
            <person name="Claverie J.-M."/>
            <person name="Abergel C."/>
        </authorList>
    </citation>
    <scope>NUCLEOTIDE SEQUENCE [LARGE SCALE GENOMIC DNA]</scope>
</reference>